<dbReference type="STRING" id="417292.SAMN05421806_108283"/>
<protein>
    <submittedName>
        <fullName evidence="4">Helix-turn-helix domain-containing protein</fullName>
    </submittedName>
</protein>
<dbReference type="PROSITE" id="PS50943">
    <property type="entry name" value="HTH_CROC1"/>
    <property type="match status" value="1"/>
</dbReference>
<keyword evidence="2" id="KW-0812">Transmembrane</keyword>
<feature type="domain" description="HTH cro/C1-type" evidence="3">
    <location>
        <begin position="10"/>
        <end position="65"/>
    </location>
</feature>
<reference evidence="4 5" key="1">
    <citation type="submission" date="2016-10" db="EMBL/GenBank/DDBJ databases">
        <authorList>
            <person name="de Groot N.N."/>
        </authorList>
    </citation>
    <scope>NUCLEOTIDE SEQUENCE [LARGE SCALE GENOMIC DNA]</scope>
    <source>
        <strain evidence="4 5">CGMCC 4.5727</strain>
    </source>
</reference>
<feature type="region of interest" description="Disordered" evidence="1">
    <location>
        <begin position="402"/>
        <end position="441"/>
    </location>
</feature>
<dbReference type="Gene3D" id="1.10.260.40">
    <property type="entry name" value="lambda repressor-like DNA-binding domains"/>
    <property type="match status" value="1"/>
</dbReference>
<feature type="compositionally biased region" description="Low complexity" evidence="1">
    <location>
        <begin position="115"/>
        <end position="135"/>
    </location>
</feature>
<dbReference type="InterPro" id="IPR010982">
    <property type="entry name" value="Lambda_DNA-bd_dom_sf"/>
</dbReference>
<evidence type="ECO:0000256" key="1">
    <source>
        <dbReference type="SAM" id="MobiDB-lite"/>
    </source>
</evidence>
<dbReference type="Proteomes" id="UP000199155">
    <property type="component" value="Unassembled WGS sequence"/>
</dbReference>
<dbReference type="GO" id="GO:0003677">
    <property type="term" value="F:DNA binding"/>
    <property type="evidence" value="ECO:0007669"/>
    <property type="project" value="InterPro"/>
</dbReference>
<evidence type="ECO:0000313" key="4">
    <source>
        <dbReference type="EMBL" id="SDK54685.1"/>
    </source>
</evidence>
<dbReference type="CDD" id="cd00093">
    <property type="entry name" value="HTH_XRE"/>
    <property type="match status" value="1"/>
</dbReference>
<proteinExistence type="predicted"/>
<dbReference type="Pfam" id="PF13560">
    <property type="entry name" value="HTH_31"/>
    <property type="match status" value="1"/>
</dbReference>
<dbReference type="SMART" id="SM00530">
    <property type="entry name" value="HTH_XRE"/>
    <property type="match status" value="1"/>
</dbReference>
<organism evidence="4 5">
    <name type="scientific">Streptomyces indicus</name>
    <dbReference type="NCBI Taxonomy" id="417292"/>
    <lineage>
        <taxon>Bacteria</taxon>
        <taxon>Bacillati</taxon>
        <taxon>Actinomycetota</taxon>
        <taxon>Actinomycetes</taxon>
        <taxon>Kitasatosporales</taxon>
        <taxon>Streptomycetaceae</taxon>
        <taxon>Streptomyces</taxon>
    </lineage>
</organism>
<sequence>MAGDEFAALLRELKERSGLSFGVLGKRLHLSASTLHRYVNGDAVPTDYAPVERFARQCKATPEELVELHRLWVRADALRGRKGGESGAASAAVSPVAGPASPGPTTPEPTPEPTTTPEQAVIPEPETASAAPAAPGRRRRTVLLAGIGVAAAAVSVALVVSLVPRGGDGGGDDRRQSVGAGAAVEESSAAPDAKQPGGSGSSPSSAAPDGQRSTKPPAGGSGAREEAADGTGGGGALEPTVAVNPYKWDSPCSQHYLVDRDPAQMPPPPANQQEARRWVEALGGVPAGEQMVALTVQGRGKDTVVLEDLHVRVLTKNAPLRWSDYAMGVGCGGGVSTKSFAVDLDAGRPDTAPTAGQRDFPYKVSETDPEVFYVTAQAQAHDVQWFLELEWSSGGKHGTVRIDDNGKPFRTSARTGRPGFDYPLGGGEWIPAHTEAPEGQG</sequence>
<dbReference type="RefSeq" id="WP_245769451.1">
    <property type="nucleotide sequence ID" value="NZ_FNFF01000008.1"/>
</dbReference>
<feature type="compositionally biased region" description="Pro residues" evidence="1">
    <location>
        <begin position="101"/>
        <end position="114"/>
    </location>
</feature>
<dbReference type="AlphaFoldDB" id="A0A1G9CTA3"/>
<keyword evidence="2" id="KW-0472">Membrane</keyword>
<feature type="region of interest" description="Disordered" evidence="1">
    <location>
        <begin position="83"/>
        <end position="136"/>
    </location>
</feature>
<feature type="region of interest" description="Disordered" evidence="1">
    <location>
        <begin position="164"/>
        <end position="242"/>
    </location>
</feature>
<evidence type="ECO:0000259" key="3">
    <source>
        <dbReference type="PROSITE" id="PS50943"/>
    </source>
</evidence>
<name>A0A1G9CTA3_9ACTN</name>
<evidence type="ECO:0000313" key="5">
    <source>
        <dbReference type="Proteomes" id="UP000199155"/>
    </source>
</evidence>
<feature type="transmembrane region" description="Helical" evidence="2">
    <location>
        <begin position="142"/>
        <end position="163"/>
    </location>
</feature>
<dbReference type="InterPro" id="IPR001387">
    <property type="entry name" value="Cro/C1-type_HTH"/>
</dbReference>
<feature type="compositionally biased region" description="Low complexity" evidence="1">
    <location>
        <begin position="177"/>
        <end position="190"/>
    </location>
</feature>
<keyword evidence="5" id="KW-1185">Reference proteome</keyword>
<dbReference type="SUPFAM" id="SSF47413">
    <property type="entry name" value="lambda repressor-like DNA-binding domains"/>
    <property type="match status" value="1"/>
</dbReference>
<keyword evidence="2" id="KW-1133">Transmembrane helix</keyword>
<gene>
    <name evidence="4" type="ORF">SAMN05421806_108283</name>
</gene>
<evidence type="ECO:0000256" key="2">
    <source>
        <dbReference type="SAM" id="Phobius"/>
    </source>
</evidence>
<accession>A0A1G9CTA3</accession>
<feature type="compositionally biased region" description="Low complexity" evidence="1">
    <location>
        <begin position="87"/>
        <end position="100"/>
    </location>
</feature>
<dbReference type="EMBL" id="FNFF01000008">
    <property type="protein sequence ID" value="SDK54685.1"/>
    <property type="molecule type" value="Genomic_DNA"/>
</dbReference>